<evidence type="ECO:0000256" key="2">
    <source>
        <dbReference type="ARBA" id="ARBA00022630"/>
    </source>
</evidence>
<proteinExistence type="predicted"/>
<dbReference type="RefSeq" id="WP_113657964.1">
    <property type="nucleotide sequence ID" value="NZ_KZ845664.1"/>
</dbReference>
<gene>
    <name evidence="6" type="ORF">DL897_04605</name>
</gene>
<comment type="cofactor">
    <cofactor evidence="1">
        <name>FAD</name>
        <dbReference type="ChEBI" id="CHEBI:57692"/>
    </cofactor>
</comment>
<feature type="domain" description="FAD-binding" evidence="5">
    <location>
        <begin position="2"/>
        <end position="334"/>
    </location>
</feature>
<accession>A0A364K7K7</accession>
<dbReference type="Proteomes" id="UP000251213">
    <property type="component" value="Unassembled WGS sequence"/>
</dbReference>
<evidence type="ECO:0000313" key="6">
    <source>
        <dbReference type="EMBL" id="RAL26279.1"/>
    </source>
</evidence>
<dbReference type="GO" id="GO:0016491">
    <property type="term" value="F:oxidoreductase activity"/>
    <property type="evidence" value="ECO:0007669"/>
    <property type="project" value="UniProtKB-KW"/>
</dbReference>
<organism evidence="6 7">
    <name type="scientific">Thermoflavimicrobium daqui</name>
    <dbReference type="NCBI Taxonomy" id="2137476"/>
    <lineage>
        <taxon>Bacteria</taxon>
        <taxon>Bacillati</taxon>
        <taxon>Bacillota</taxon>
        <taxon>Bacilli</taxon>
        <taxon>Bacillales</taxon>
        <taxon>Thermoactinomycetaceae</taxon>
        <taxon>Thermoflavimicrobium</taxon>
    </lineage>
</organism>
<name>A0A364K7K7_9BACL</name>
<keyword evidence="7" id="KW-1185">Reference proteome</keyword>
<dbReference type="InterPro" id="IPR036188">
    <property type="entry name" value="FAD/NAD-bd_sf"/>
</dbReference>
<dbReference type="PRINTS" id="PR00420">
    <property type="entry name" value="RNGMNOXGNASE"/>
</dbReference>
<keyword evidence="4" id="KW-0560">Oxidoreductase</keyword>
<evidence type="ECO:0000256" key="3">
    <source>
        <dbReference type="ARBA" id="ARBA00022827"/>
    </source>
</evidence>
<reference evidence="6 7" key="1">
    <citation type="submission" date="2018-06" db="EMBL/GenBank/DDBJ databases">
        <title>Thermoflavimicrobium daqus sp. nov., a thermophilic microbe isolated from Moutai-flavour Daqu.</title>
        <authorList>
            <person name="Wang X."/>
            <person name="Zhou H."/>
        </authorList>
    </citation>
    <scope>NUCLEOTIDE SEQUENCE [LARGE SCALE GENOMIC DNA]</scope>
    <source>
        <strain evidence="6 7">FBKL4.011</strain>
    </source>
</reference>
<evidence type="ECO:0000259" key="5">
    <source>
        <dbReference type="Pfam" id="PF01494"/>
    </source>
</evidence>
<reference evidence="6 7" key="2">
    <citation type="submission" date="2018-06" db="EMBL/GenBank/DDBJ databases">
        <authorList>
            <person name="Zhirakovskaya E."/>
        </authorList>
    </citation>
    <scope>NUCLEOTIDE SEQUENCE [LARGE SCALE GENOMIC DNA]</scope>
    <source>
        <strain evidence="6 7">FBKL4.011</strain>
    </source>
</reference>
<keyword evidence="2" id="KW-0285">Flavoprotein</keyword>
<dbReference type="Pfam" id="PF01494">
    <property type="entry name" value="FAD_binding_3"/>
    <property type="match status" value="1"/>
</dbReference>
<evidence type="ECO:0000256" key="1">
    <source>
        <dbReference type="ARBA" id="ARBA00001974"/>
    </source>
</evidence>
<keyword evidence="3" id="KW-0274">FAD</keyword>
<dbReference type="EMBL" id="QJKK01000002">
    <property type="protein sequence ID" value="RAL26279.1"/>
    <property type="molecule type" value="Genomic_DNA"/>
</dbReference>
<dbReference type="PANTHER" id="PTHR46496">
    <property type="match status" value="1"/>
</dbReference>
<dbReference type="Gene3D" id="3.50.50.60">
    <property type="entry name" value="FAD/NAD(P)-binding domain"/>
    <property type="match status" value="1"/>
</dbReference>
<evidence type="ECO:0000256" key="4">
    <source>
        <dbReference type="ARBA" id="ARBA00023002"/>
    </source>
</evidence>
<dbReference type="InterPro" id="IPR002938">
    <property type="entry name" value="FAD-bd"/>
</dbReference>
<dbReference type="OrthoDB" id="9766816at2"/>
<dbReference type="SUPFAM" id="SSF51905">
    <property type="entry name" value="FAD/NAD(P)-binding domain"/>
    <property type="match status" value="1"/>
</dbReference>
<protein>
    <submittedName>
        <fullName evidence="6">2-polyprenyl-6-methoxyphenol hydroxylase</fullName>
    </submittedName>
</protein>
<dbReference type="GO" id="GO:0071949">
    <property type="term" value="F:FAD binding"/>
    <property type="evidence" value="ECO:0007669"/>
    <property type="project" value="InterPro"/>
</dbReference>
<dbReference type="PANTHER" id="PTHR46496:SF1">
    <property type="entry name" value="ZEAXANTHIN EPOXIDASE, CHLOROPLASTIC"/>
    <property type="match status" value="1"/>
</dbReference>
<comment type="caution">
    <text evidence="6">The sequence shown here is derived from an EMBL/GenBank/DDBJ whole genome shotgun (WGS) entry which is preliminary data.</text>
</comment>
<sequence length="382" mass="42999">MKAIIVGAGIGGLCAAISLKQAGFEVEIFEREPEIKLVGAGLSLWENGTKGLELLGLGDSLKEIAVPNGGKICDWQGKPFSSGNEESIVHMVDVPVMGVHRADLHALLMKEIEEKELHLGSEFICFEQTSDGVTAYFKDGSIVKGSILIGADGVKSRVREQLFPQIKVRYAGYLAWRGVAYLDHSNLKHGENFEAWGFGQRFGILRLSQNRIYWFATINSPQDLRSEINRHPSFLLDRFQGWLSPVEELIQMTKDHDLFCHAIYDMDPMRRWGFGRVTLLGDAAHAMTPNLGQGANQAIEDALVLSKMIQENDQLDQALLQYENKRIQRTSKLILQARQVGRVGQWSHPFVCRVRDLIFRKTPNSVLKKQFSFIKEDFLNSN</sequence>
<evidence type="ECO:0000313" key="7">
    <source>
        <dbReference type="Proteomes" id="UP000251213"/>
    </source>
</evidence>
<dbReference type="AlphaFoldDB" id="A0A364K7K7"/>